<keyword evidence="2" id="KW-0418">Kinase</keyword>
<dbReference type="SUPFAM" id="SSF54184">
    <property type="entry name" value="Penicillin-binding protein 2x (pbp-2x), c-terminal domain"/>
    <property type="match status" value="1"/>
</dbReference>
<keyword evidence="2" id="KW-0723">Serine/threonine-protein kinase</keyword>
<name>W1XXY9_9ZZZZ</name>
<dbReference type="PROSITE" id="PS51178">
    <property type="entry name" value="PASTA"/>
    <property type="match status" value="2"/>
</dbReference>
<feature type="domain" description="PASTA" evidence="1">
    <location>
        <begin position="60"/>
        <end position="124"/>
    </location>
</feature>
<evidence type="ECO:0000313" key="2">
    <source>
        <dbReference type="EMBL" id="ETJ35021.1"/>
    </source>
</evidence>
<accession>W1XXY9</accession>
<comment type="caution">
    <text evidence="2">The sequence shown here is derived from an EMBL/GenBank/DDBJ whole genome shotgun (WGS) entry which is preliminary data.</text>
</comment>
<feature type="domain" description="PASTA" evidence="1">
    <location>
        <begin position="1"/>
        <end position="58"/>
    </location>
</feature>
<dbReference type="AlphaFoldDB" id="W1XXY9"/>
<proteinExistence type="predicted"/>
<dbReference type="Gene3D" id="3.30.10.20">
    <property type="match status" value="2"/>
</dbReference>
<dbReference type="InterPro" id="IPR005543">
    <property type="entry name" value="PASTA_dom"/>
</dbReference>
<reference evidence="2" key="1">
    <citation type="submission" date="2013-12" db="EMBL/GenBank/DDBJ databases">
        <title>A Varibaculum cambriense genome reconstructed from a premature infant gut community with otherwise low bacterial novelty that shifts toward anaerobic metabolism during the third week of life.</title>
        <authorList>
            <person name="Brown C.T."/>
            <person name="Sharon I."/>
            <person name="Thomas B.C."/>
            <person name="Castelle C.J."/>
            <person name="Morowitz M.J."/>
            <person name="Banfield J.F."/>
        </authorList>
    </citation>
    <scope>NUCLEOTIDE SEQUENCE</scope>
</reference>
<dbReference type="GO" id="GO:0004674">
    <property type="term" value="F:protein serine/threonine kinase activity"/>
    <property type="evidence" value="ECO:0007669"/>
    <property type="project" value="UniProtKB-KW"/>
</dbReference>
<organism evidence="2">
    <name type="scientific">human gut metagenome</name>
    <dbReference type="NCBI Taxonomy" id="408170"/>
    <lineage>
        <taxon>unclassified sequences</taxon>
        <taxon>metagenomes</taxon>
        <taxon>organismal metagenomes</taxon>
    </lineage>
</organism>
<dbReference type="Pfam" id="PF03793">
    <property type="entry name" value="PASTA"/>
    <property type="match status" value="2"/>
</dbReference>
<dbReference type="SMART" id="SM00740">
    <property type="entry name" value="PASTA"/>
    <property type="match status" value="2"/>
</dbReference>
<evidence type="ECO:0000259" key="1">
    <source>
        <dbReference type="PROSITE" id="PS51178"/>
    </source>
</evidence>
<protein>
    <submittedName>
        <fullName evidence="2">Serine/threonine protein kinase with PASTA sensorS</fullName>
    </submittedName>
</protein>
<feature type="non-terminal residue" evidence="2">
    <location>
        <position position="1"/>
    </location>
</feature>
<sequence>TDLTVDQARQRLKDLGLVVGKITQQSVDGKKDGVIIAQSPSGDSKVSKGTTIDLVVNKAKAKKVKVPNLVGMTLKDARDTLSNIQLGVNQVSGSVEEKSVVIEQSIKAGDEIDEGSCHHYCCKA</sequence>
<dbReference type="CDD" id="cd06577">
    <property type="entry name" value="PASTA_pknB"/>
    <property type="match status" value="2"/>
</dbReference>
<gene>
    <name evidence="2" type="ORF">Q604_UNBC10571G0001</name>
</gene>
<dbReference type="EMBL" id="AZMM01010571">
    <property type="protein sequence ID" value="ETJ35021.1"/>
    <property type="molecule type" value="Genomic_DNA"/>
</dbReference>
<keyword evidence="2" id="KW-0808">Transferase</keyword>